<dbReference type="InterPro" id="IPR029034">
    <property type="entry name" value="Cystine-knot_cytokine"/>
</dbReference>
<protein>
    <submittedName>
        <fullName evidence="3">Uncharacterized protein</fullName>
    </submittedName>
</protein>
<feature type="chain" id="PRO_5034192205" evidence="2">
    <location>
        <begin position="33"/>
        <end position="289"/>
    </location>
</feature>
<sequence length="289" mass="33543">MSFIVCFFSSFFQKLRMISPLVLLFLFSVVSCAKLETPNSSEFKPVRDVHENEQIIELDAHPELYDCRPYPQKAYLGPMPKTIQKIPAIRIDRCGAAVTNGNLTCVPTKTEPVHFRILDLVQVRPTRYYVTKHIACAWKCQQKICSSDEIWNADNCSCEYHKQDPNHRREEKLIINAAAISSTFLTSWLGFVCVYSLYVFFVNNVGNKIMYILMDGCHQKSWFRPNCTKNRFANRHSIPMFFLVVQTCTLFSAIIWNCLCESSALCPIYCHYMELFVRKFRPVPYLVPL</sequence>
<reference evidence="3" key="1">
    <citation type="submission" date="2021-05" db="EMBL/GenBank/DDBJ databases">
        <authorList>
            <person name="Alioto T."/>
            <person name="Alioto T."/>
            <person name="Gomez Garrido J."/>
        </authorList>
    </citation>
    <scope>NUCLEOTIDE SEQUENCE</scope>
</reference>
<evidence type="ECO:0000313" key="3">
    <source>
        <dbReference type="EMBL" id="CAG6775481.1"/>
    </source>
</evidence>
<name>A0A8D9F336_9HEMI</name>
<keyword evidence="1" id="KW-0472">Membrane</keyword>
<evidence type="ECO:0000256" key="1">
    <source>
        <dbReference type="SAM" id="Phobius"/>
    </source>
</evidence>
<proteinExistence type="predicted"/>
<dbReference type="EMBL" id="HBUF01598565">
    <property type="protein sequence ID" value="CAG6775481.1"/>
    <property type="molecule type" value="Transcribed_RNA"/>
</dbReference>
<feature type="transmembrane region" description="Helical" evidence="1">
    <location>
        <begin position="238"/>
        <end position="256"/>
    </location>
</feature>
<feature type="signal peptide" evidence="2">
    <location>
        <begin position="1"/>
        <end position="32"/>
    </location>
</feature>
<keyword evidence="2" id="KW-0732">Signal</keyword>
<feature type="transmembrane region" description="Helical" evidence="1">
    <location>
        <begin position="173"/>
        <end position="201"/>
    </location>
</feature>
<accession>A0A8D9F336</accession>
<dbReference type="AlphaFoldDB" id="A0A8D9F336"/>
<evidence type="ECO:0000256" key="2">
    <source>
        <dbReference type="SAM" id="SignalP"/>
    </source>
</evidence>
<organism evidence="3">
    <name type="scientific">Cacopsylla melanoneura</name>
    <dbReference type="NCBI Taxonomy" id="428564"/>
    <lineage>
        <taxon>Eukaryota</taxon>
        <taxon>Metazoa</taxon>
        <taxon>Ecdysozoa</taxon>
        <taxon>Arthropoda</taxon>
        <taxon>Hexapoda</taxon>
        <taxon>Insecta</taxon>
        <taxon>Pterygota</taxon>
        <taxon>Neoptera</taxon>
        <taxon>Paraneoptera</taxon>
        <taxon>Hemiptera</taxon>
        <taxon>Sternorrhyncha</taxon>
        <taxon>Psylloidea</taxon>
        <taxon>Psyllidae</taxon>
        <taxon>Psyllinae</taxon>
        <taxon>Cacopsylla</taxon>
    </lineage>
</organism>
<dbReference type="Gene3D" id="2.10.90.10">
    <property type="entry name" value="Cystine-knot cytokines"/>
    <property type="match status" value="1"/>
</dbReference>
<keyword evidence="1" id="KW-0812">Transmembrane</keyword>
<keyword evidence="1" id="KW-1133">Transmembrane helix</keyword>